<dbReference type="InterPro" id="IPR001647">
    <property type="entry name" value="HTH_TetR"/>
</dbReference>
<dbReference type="SUPFAM" id="SSF46689">
    <property type="entry name" value="Homeodomain-like"/>
    <property type="match status" value="1"/>
</dbReference>
<evidence type="ECO:0000256" key="4">
    <source>
        <dbReference type="SAM" id="MobiDB-lite"/>
    </source>
</evidence>
<dbReference type="InterPro" id="IPR036271">
    <property type="entry name" value="Tet_transcr_reg_TetR-rel_C_sf"/>
</dbReference>
<feature type="DNA-binding region" description="H-T-H motif" evidence="2">
    <location>
        <begin position="33"/>
        <end position="52"/>
    </location>
</feature>
<keyword evidence="3" id="KW-0175">Coiled coil</keyword>
<dbReference type="InterPro" id="IPR009057">
    <property type="entry name" value="Homeodomain-like_sf"/>
</dbReference>
<dbReference type="RefSeq" id="WP_136529057.1">
    <property type="nucleotide sequence ID" value="NZ_STGX01000004.1"/>
</dbReference>
<organism evidence="6 7">
    <name type="scientific">Glycomyces paridis</name>
    <dbReference type="NCBI Taxonomy" id="2126555"/>
    <lineage>
        <taxon>Bacteria</taxon>
        <taxon>Bacillati</taxon>
        <taxon>Actinomycetota</taxon>
        <taxon>Actinomycetes</taxon>
        <taxon>Glycomycetales</taxon>
        <taxon>Glycomycetaceae</taxon>
        <taxon>Glycomyces</taxon>
    </lineage>
</organism>
<dbReference type="PANTHER" id="PTHR30328">
    <property type="entry name" value="TRANSCRIPTIONAL REPRESSOR"/>
    <property type="match status" value="1"/>
</dbReference>
<comment type="caution">
    <text evidence="6">The sequence shown here is derived from an EMBL/GenBank/DDBJ whole genome shotgun (WGS) entry which is preliminary data.</text>
</comment>
<accession>A0A4S8PPD1</accession>
<feature type="region of interest" description="Disordered" evidence="4">
    <location>
        <begin position="222"/>
        <end position="244"/>
    </location>
</feature>
<feature type="coiled-coil region" evidence="3">
    <location>
        <begin position="271"/>
        <end position="305"/>
    </location>
</feature>
<dbReference type="Pfam" id="PF17926">
    <property type="entry name" value="TetR_C_21"/>
    <property type="match status" value="1"/>
</dbReference>
<evidence type="ECO:0000313" key="7">
    <source>
        <dbReference type="Proteomes" id="UP000305792"/>
    </source>
</evidence>
<dbReference type="AlphaFoldDB" id="A0A4S8PPD1"/>
<proteinExistence type="predicted"/>
<evidence type="ECO:0000256" key="1">
    <source>
        <dbReference type="ARBA" id="ARBA00023125"/>
    </source>
</evidence>
<protein>
    <submittedName>
        <fullName evidence="6">TetR/AcrR family transcriptional regulator</fullName>
    </submittedName>
</protein>
<dbReference type="InterPro" id="IPR041467">
    <property type="entry name" value="Sco4008_C"/>
</dbReference>
<keyword evidence="7" id="KW-1185">Reference proteome</keyword>
<dbReference type="PRINTS" id="PR00455">
    <property type="entry name" value="HTHTETR"/>
</dbReference>
<dbReference type="Pfam" id="PF00440">
    <property type="entry name" value="TetR_N"/>
    <property type="match status" value="1"/>
</dbReference>
<evidence type="ECO:0000259" key="5">
    <source>
        <dbReference type="PROSITE" id="PS50977"/>
    </source>
</evidence>
<sequence>MGSHEGKRAGSTRSALMRAARGEFAELGLAGARVDRIAEAAGVNKERIYGIFGSKDKLFDAVLVDVMQEFADTVVPLWRSHSAGDFVGRLYDYHRERPELLRLLVWEALHRGDDAHDVDGWREGHSRRKREGVAERFGTDGPFQGALLALALCGIPNWINLVPQLRRLMLGDRADDAEAIRAFLIPLAEGAARAVAAPHAINTLTDPDEEGAGPEVRAAVGDADETGAAAPGTNGEAARAEGAPASTSFNANAVRVEAAALAEGAHTATPVDSGADEVEAAAARLRRAQAEAEAAKAALGAALRDANTAGASANALAKRVAGTVSRPVVLKLLAD</sequence>
<dbReference type="SUPFAM" id="SSF48498">
    <property type="entry name" value="Tetracyclin repressor-like, C-terminal domain"/>
    <property type="match status" value="1"/>
</dbReference>
<reference evidence="6 7" key="1">
    <citation type="journal article" date="2018" name="Int. J. Syst. Evol. Microbiol.">
        <title>Glycomyces paridis sp. nov., isolated from the medicinal plant Paris polyphylla.</title>
        <authorList>
            <person name="Fang X.M."/>
            <person name="Bai J.L."/>
            <person name="Su J."/>
            <person name="Zhao L.L."/>
            <person name="Liu H.Y."/>
            <person name="Ma B.P."/>
            <person name="Zhang Y.Q."/>
            <person name="Yu L.Y."/>
        </authorList>
    </citation>
    <scope>NUCLEOTIDE SEQUENCE [LARGE SCALE GENOMIC DNA]</scope>
    <source>
        <strain evidence="6 7">CPCC 204357</strain>
    </source>
</reference>
<keyword evidence="1 2" id="KW-0238">DNA-binding</keyword>
<gene>
    <name evidence="6" type="ORF">E9998_07380</name>
</gene>
<dbReference type="Gene3D" id="1.10.357.10">
    <property type="entry name" value="Tetracycline Repressor, domain 2"/>
    <property type="match status" value="1"/>
</dbReference>
<dbReference type="InterPro" id="IPR050109">
    <property type="entry name" value="HTH-type_TetR-like_transc_reg"/>
</dbReference>
<evidence type="ECO:0000256" key="3">
    <source>
        <dbReference type="SAM" id="Coils"/>
    </source>
</evidence>
<dbReference type="EMBL" id="STGX01000004">
    <property type="protein sequence ID" value="THV30184.1"/>
    <property type="molecule type" value="Genomic_DNA"/>
</dbReference>
<dbReference type="PROSITE" id="PS50977">
    <property type="entry name" value="HTH_TETR_2"/>
    <property type="match status" value="1"/>
</dbReference>
<dbReference type="GO" id="GO:0003677">
    <property type="term" value="F:DNA binding"/>
    <property type="evidence" value="ECO:0007669"/>
    <property type="project" value="UniProtKB-UniRule"/>
</dbReference>
<dbReference type="GO" id="GO:0006355">
    <property type="term" value="P:regulation of DNA-templated transcription"/>
    <property type="evidence" value="ECO:0007669"/>
    <property type="project" value="UniProtKB-ARBA"/>
</dbReference>
<name>A0A4S8PPD1_9ACTN</name>
<evidence type="ECO:0000313" key="6">
    <source>
        <dbReference type="EMBL" id="THV30184.1"/>
    </source>
</evidence>
<dbReference type="Proteomes" id="UP000305792">
    <property type="component" value="Unassembled WGS sequence"/>
</dbReference>
<feature type="domain" description="HTH tetR-type" evidence="5">
    <location>
        <begin position="10"/>
        <end position="70"/>
    </location>
</feature>
<dbReference type="OrthoDB" id="4726108at2"/>
<dbReference type="PANTHER" id="PTHR30328:SF54">
    <property type="entry name" value="HTH-TYPE TRANSCRIPTIONAL REPRESSOR SCO4008"/>
    <property type="match status" value="1"/>
</dbReference>
<evidence type="ECO:0000256" key="2">
    <source>
        <dbReference type="PROSITE-ProRule" id="PRU00335"/>
    </source>
</evidence>